<dbReference type="InterPro" id="IPR008927">
    <property type="entry name" value="6-PGluconate_DH-like_C_sf"/>
</dbReference>
<dbReference type="EMBL" id="RJVA01000017">
    <property type="protein sequence ID" value="ROQ89542.1"/>
    <property type="molecule type" value="Genomic_DNA"/>
</dbReference>
<protein>
    <submittedName>
        <fullName evidence="5">UDP-N-acetyl-D-glucosamine dehydrogenase</fullName>
    </submittedName>
</protein>
<comment type="caution">
    <text evidence="5">The sequence shown here is derived from an EMBL/GenBank/DDBJ whole genome shotgun (WGS) entry which is preliminary data.</text>
</comment>
<evidence type="ECO:0000313" key="6">
    <source>
        <dbReference type="Proteomes" id="UP000276223"/>
    </source>
</evidence>
<evidence type="ECO:0000256" key="1">
    <source>
        <dbReference type="ARBA" id="ARBA00023002"/>
    </source>
</evidence>
<feature type="domain" description="UDP-glucose/GDP-mannose dehydrogenase C-terminal" evidence="4">
    <location>
        <begin position="328"/>
        <end position="426"/>
    </location>
</feature>
<dbReference type="PANTHER" id="PTHR43491:SF1">
    <property type="entry name" value="UDP-N-ACETYL-D-MANNOSAMINE DEHYDROGENASE"/>
    <property type="match status" value="1"/>
</dbReference>
<dbReference type="Pfam" id="PF03720">
    <property type="entry name" value="UDPG_MGDP_dh_C"/>
    <property type="match status" value="1"/>
</dbReference>
<keyword evidence="1" id="KW-0560">Oxidoreductase</keyword>
<dbReference type="PIRSF" id="PIRSF500136">
    <property type="entry name" value="UDP_ManNAc_DH"/>
    <property type="match status" value="1"/>
</dbReference>
<dbReference type="GO" id="GO:0000271">
    <property type="term" value="P:polysaccharide biosynthetic process"/>
    <property type="evidence" value="ECO:0007669"/>
    <property type="project" value="InterPro"/>
</dbReference>
<keyword evidence="6" id="KW-1185">Reference proteome</keyword>
<dbReference type="InterPro" id="IPR036220">
    <property type="entry name" value="UDP-Glc/GDP-Man_DH_C_sf"/>
</dbReference>
<dbReference type="InterPro" id="IPR001732">
    <property type="entry name" value="UDP-Glc/GDP-Man_DH_N"/>
</dbReference>
<proteinExistence type="inferred from homology"/>
<dbReference type="GO" id="GO:0016616">
    <property type="term" value="F:oxidoreductase activity, acting on the CH-OH group of donors, NAD or NADP as acceptor"/>
    <property type="evidence" value="ECO:0007669"/>
    <property type="project" value="InterPro"/>
</dbReference>
<evidence type="ECO:0000259" key="4">
    <source>
        <dbReference type="SMART" id="SM00984"/>
    </source>
</evidence>
<dbReference type="Pfam" id="PF03721">
    <property type="entry name" value="UDPG_MGDP_dh_N"/>
    <property type="match status" value="1"/>
</dbReference>
<dbReference type="Proteomes" id="UP000276223">
    <property type="component" value="Unassembled WGS sequence"/>
</dbReference>
<dbReference type="GO" id="GO:0051287">
    <property type="term" value="F:NAD binding"/>
    <property type="evidence" value="ECO:0007669"/>
    <property type="project" value="InterPro"/>
</dbReference>
<name>A0A3N1UDQ6_9BACT</name>
<dbReference type="OrthoDB" id="9803238at2"/>
<dbReference type="SUPFAM" id="SSF51735">
    <property type="entry name" value="NAD(P)-binding Rossmann-fold domains"/>
    <property type="match status" value="1"/>
</dbReference>
<dbReference type="AlphaFoldDB" id="A0A3N1UDQ6"/>
<gene>
    <name evidence="5" type="ORF">EDC27_3078</name>
</gene>
<dbReference type="Pfam" id="PF00984">
    <property type="entry name" value="UDPG_MGDP_dh"/>
    <property type="match status" value="1"/>
</dbReference>
<accession>A0A3N1UDQ6</accession>
<dbReference type="SMART" id="SM00984">
    <property type="entry name" value="UDPG_MGDP_dh_C"/>
    <property type="match status" value="1"/>
</dbReference>
<comment type="similarity">
    <text evidence="3">Belongs to the UDP-glucose/GDP-mannose dehydrogenase family.</text>
</comment>
<dbReference type="PIRSF" id="PIRSF000124">
    <property type="entry name" value="UDPglc_GDPman_dh"/>
    <property type="match status" value="1"/>
</dbReference>
<reference evidence="5 6" key="1">
    <citation type="submission" date="2018-11" db="EMBL/GenBank/DDBJ databases">
        <title>Genomic Encyclopedia of Type Strains, Phase IV (KMG-IV): sequencing the most valuable type-strain genomes for metagenomic binning, comparative biology and taxonomic classification.</title>
        <authorList>
            <person name="Goeker M."/>
        </authorList>
    </citation>
    <scope>NUCLEOTIDE SEQUENCE [LARGE SCALE GENOMIC DNA]</scope>
    <source>
        <strain evidence="5 6">DSM 22027</strain>
    </source>
</reference>
<dbReference type="GO" id="GO:0016628">
    <property type="term" value="F:oxidoreductase activity, acting on the CH-CH group of donors, NAD or NADP as acceptor"/>
    <property type="evidence" value="ECO:0007669"/>
    <property type="project" value="InterPro"/>
</dbReference>
<evidence type="ECO:0000256" key="3">
    <source>
        <dbReference type="PIRNR" id="PIRNR000124"/>
    </source>
</evidence>
<dbReference type="SUPFAM" id="SSF48179">
    <property type="entry name" value="6-phosphogluconate dehydrogenase C-terminal domain-like"/>
    <property type="match status" value="1"/>
</dbReference>
<dbReference type="InterPro" id="IPR036291">
    <property type="entry name" value="NAD(P)-bd_dom_sf"/>
</dbReference>
<organism evidence="5 6">
    <name type="scientific">Desulfosoma caldarium</name>
    <dbReference type="NCBI Taxonomy" id="610254"/>
    <lineage>
        <taxon>Bacteria</taxon>
        <taxon>Pseudomonadati</taxon>
        <taxon>Thermodesulfobacteriota</taxon>
        <taxon>Syntrophobacteria</taxon>
        <taxon>Syntrophobacterales</taxon>
        <taxon>Syntrophobacteraceae</taxon>
        <taxon>Desulfosoma</taxon>
    </lineage>
</organism>
<evidence type="ECO:0000256" key="2">
    <source>
        <dbReference type="ARBA" id="ARBA00023027"/>
    </source>
</evidence>
<keyword evidence="2" id="KW-0520">NAD</keyword>
<sequence>MENLLQKIDARKATVGIIGLGYVGLPLLIRFGEAGFPLIGFDVDSAKINALLHGRSYIRHIPIEPVQRFLEAGQLDVTISFERLREADCILICVPTPLTDKMEPDLRFIESTTDTIAQHLRAGHLVVLESTTYPGTTEELMLPKLERTGLRVGLDFFLAFSPEREDPGNPHFHTGNIPKVVGGVTPACLECAKTLYSHAVTRVVPVSSTRVAEMTKLLENIYRSVNIALVNELKVLALRMGIDIWEVIEAAATKPFGFTPFYPGPGLGGHCIPIDPFYLSWKAREYDFSTRFIQLAGEVNVSMPYYVLERIIQALNDRCRCLKGSRLLVLGVAYKKDIDDDRESPSYEIMQLLQERGAVVLYNDPHIPKLKPGRKHRFELESVPLTEETLSSSDAVVILTDHSAYDYDWIVRHAPLVIDTRNATKNVTEGREKIVKA</sequence>
<dbReference type="PANTHER" id="PTHR43491">
    <property type="entry name" value="UDP-N-ACETYL-D-MANNOSAMINE DEHYDROGENASE"/>
    <property type="match status" value="1"/>
</dbReference>
<dbReference type="Gene3D" id="3.40.50.720">
    <property type="entry name" value="NAD(P)-binding Rossmann-like Domain"/>
    <property type="match status" value="2"/>
</dbReference>
<dbReference type="InterPro" id="IPR028359">
    <property type="entry name" value="UDP_ManNAc/GlcNAc_DH"/>
</dbReference>
<dbReference type="InterPro" id="IPR017476">
    <property type="entry name" value="UDP-Glc/GDP-Man"/>
</dbReference>
<dbReference type="InterPro" id="IPR014027">
    <property type="entry name" value="UDP-Glc/GDP-Man_DH_C"/>
</dbReference>
<evidence type="ECO:0000313" key="5">
    <source>
        <dbReference type="EMBL" id="ROQ89542.1"/>
    </source>
</evidence>
<dbReference type="NCBIfam" id="TIGR03026">
    <property type="entry name" value="NDP-sugDHase"/>
    <property type="match status" value="1"/>
</dbReference>
<dbReference type="InterPro" id="IPR014026">
    <property type="entry name" value="UDP-Glc/GDP-Man_DH_dimer"/>
</dbReference>
<dbReference type="SUPFAM" id="SSF52413">
    <property type="entry name" value="UDP-glucose/GDP-mannose dehydrogenase C-terminal domain"/>
    <property type="match status" value="1"/>
</dbReference>